<dbReference type="SUPFAM" id="SSF51395">
    <property type="entry name" value="FMN-linked oxidoreductases"/>
    <property type="match status" value="1"/>
</dbReference>
<dbReference type="InterPro" id="IPR013785">
    <property type="entry name" value="Aldolase_TIM"/>
</dbReference>
<gene>
    <name evidence="1" type="ORF">MAGR_57690</name>
</gene>
<sequence>MGSCLTGRPSAEAGYMFLGSVLAPQRNRRIDEYRGGTVRGRIRVVLEAMAAIRTEIGDALPITLRIFGYERIAGGRPMYNTELYEKLVAAMPNADVVAAGDCTGAGLIRNATEDGARVACTI</sequence>
<name>A0A7I9WAC5_MYCAG</name>
<organism evidence="1 2">
    <name type="scientific">Mycolicibacterium agri</name>
    <name type="common">Mycobacterium agri</name>
    <dbReference type="NCBI Taxonomy" id="36811"/>
    <lineage>
        <taxon>Bacteria</taxon>
        <taxon>Bacillati</taxon>
        <taxon>Actinomycetota</taxon>
        <taxon>Actinomycetes</taxon>
        <taxon>Mycobacteriales</taxon>
        <taxon>Mycobacteriaceae</taxon>
        <taxon>Mycolicibacterium</taxon>
    </lineage>
</organism>
<dbReference type="EMBL" id="BLKS01000001">
    <property type="protein sequence ID" value="GFG54328.1"/>
    <property type="molecule type" value="Genomic_DNA"/>
</dbReference>
<reference evidence="1 2" key="1">
    <citation type="journal article" date="2019" name="Emerg. Microbes Infect.">
        <title>Comprehensive subspecies identification of 175 nontuberculous mycobacteria species based on 7547 genomic profiles.</title>
        <authorList>
            <person name="Matsumoto Y."/>
            <person name="Kinjo T."/>
            <person name="Motooka D."/>
            <person name="Nabeya D."/>
            <person name="Jung N."/>
            <person name="Uechi K."/>
            <person name="Horii T."/>
            <person name="Iida T."/>
            <person name="Fujita J."/>
            <person name="Nakamura S."/>
        </authorList>
    </citation>
    <scope>NUCLEOTIDE SEQUENCE [LARGE SCALE GENOMIC DNA]</scope>
    <source>
        <strain evidence="1 2">JCM 6377</strain>
    </source>
</reference>
<evidence type="ECO:0000313" key="1">
    <source>
        <dbReference type="EMBL" id="GFG54328.1"/>
    </source>
</evidence>
<dbReference type="RefSeq" id="WP_234816329.1">
    <property type="nucleotide sequence ID" value="NZ_PDCP01000038.1"/>
</dbReference>
<comment type="caution">
    <text evidence="1">The sequence shown here is derived from an EMBL/GenBank/DDBJ whole genome shotgun (WGS) entry which is preliminary data.</text>
</comment>
<dbReference type="Proteomes" id="UP000465302">
    <property type="component" value="Unassembled WGS sequence"/>
</dbReference>
<proteinExistence type="predicted"/>
<dbReference type="AlphaFoldDB" id="A0A7I9WAC5"/>
<evidence type="ECO:0000313" key="2">
    <source>
        <dbReference type="Proteomes" id="UP000465302"/>
    </source>
</evidence>
<accession>A0A7I9WAC5</accession>
<dbReference type="Gene3D" id="3.20.20.70">
    <property type="entry name" value="Aldolase class I"/>
    <property type="match status" value="1"/>
</dbReference>
<protein>
    <submittedName>
        <fullName evidence="1">Uncharacterized protein</fullName>
    </submittedName>
</protein>